<evidence type="ECO:0000256" key="5">
    <source>
        <dbReference type="ARBA" id="ARBA00022989"/>
    </source>
</evidence>
<dbReference type="Proteomes" id="UP000290289">
    <property type="component" value="Chromosome 10"/>
</dbReference>
<protein>
    <submittedName>
        <fullName evidence="8">Uncharacterized protein</fullName>
    </submittedName>
</protein>
<dbReference type="STRING" id="3750.A0A498IZ37"/>
<evidence type="ECO:0000256" key="6">
    <source>
        <dbReference type="ARBA" id="ARBA00023136"/>
    </source>
</evidence>
<dbReference type="AlphaFoldDB" id="A0A498IZ37"/>
<feature type="transmembrane region" description="Helical" evidence="7">
    <location>
        <begin position="230"/>
        <end position="249"/>
    </location>
</feature>
<proteinExistence type="predicted"/>
<comment type="subcellular location">
    <subcellularLocation>
        <location evidence="1">Endoplasmic reticulum membrane</location>
        <topology evidence="1">Single-pass type I membrane protein</topology>
    </subcellularLocation>
</comment>
<dbReference type="InterPro" id="IPR005595">
    <property type="entry name" value="TRAP_alpha"/>
</dbReference>
<keyword evidence="4" id="KW-0256">Endoplasmic reticulum</keyword>
<dbReference type="PANTHER" id="PTHR12924">
    <property type="entry name" value="TRANSLOCON-ASSOCIATED PROTEIN, ALPHA SUBUNIT"/>
    <property type="match status" value="1"/>
</dbReference>
<dbReference type="GO" id="GO:0005789">
    <property type="term" value="C:endoplasmic reticulum membrane"/>
    <property type="evidence" value="ECO:0007669"/>
    <property type="project" value="UniProtKB-SubCell"/>
</dbReference>
<keyword evidence="5 7" id="KW-1133">Transmembrane helix</keyword>
<keyword evidence="3" id="KW-0732">Signal</keyword>
<evidence type="ECO:0000256" key="7">
    <source>
        <dbReference type="SAM" id="Phobius"/>
    </source>
</evidence>
<dbReference type="Gene3D" id="2.120.10.30">
    <property type="entry name" value="TolB, C-terminal domain"/>
    <property type="match status" value="2"/>
</dbReference>
<name>A0A498IZ37_MALDO</name>
<keyword evidence="6 7" id="KW-0472">Membrane</keyword>
<sequence>MDRCYRRCVETLALFLTTNLTPTSRPHPTLKNKLRPPPMATSAIRVLLLTLLLIASPFLQVARGQSDSEVDASDTVEESSDLGIVGEDVQDFGDGSFSPAPGVDTICVFPKNIAKTVAAGEETEILVGLKNDGESSLNVIAIKASVHLPFDHNLLVQNLTAQAFNNGSVPASAQATFPYIFAVSKFLQPGAFDLVGTIYYEIDQQPYQSTFYNGTIEVVEAGAMLSIESVFLVTLGCALLVLLGLWIHGQIQHLSKKTKRAPKVEVGTKATDASMDEWLQNPFVFPTQHPSIPLTLAPTVNTDPKGTVVFSTVGRPHYGFDIFALPILVHPSSTNIGPERRISDARSINFNAQFADNNHEPHSLVFISEPTGFPAIYLTRLGLPHPQLLHSKPGSFFHDRPIIKKSHPLLLDTSNPGLLSTHPHSSMTKSQPAFSLSRKFVAVASYGSRPGGGEFHELNTDIVVFEASRPSKRVLVCEGGGWPTWFGDSVIYFHCQHDDGWWSIFWVDFHLPKDLESSFGFPITPTRVTPSGLHCFIPTALHDGKQIAVATHWPGKNFRHIELFDVESKTFEPMTEILNPNFHHYNPFVSPDSELLEYHRFRGDSTQWGESDSTIPYIERVSSPIEQLQMLRIQGSFPTFSPSGDLIAYNQDLDGNSGIKVIKSDGSNRRNLIKGRAAFYNTWSPTKKSWRGWRGGAVIGVEGCRVGEDEGVSEFFFNFNFFNTFI</sequence>
<evidence type="ECO:0000256" key="3">
    <source>
        <dbReference type="ARBA" id="ARBA00022729"/>
    </source>
</evidence>
<dbReference type="SUPFAM" id="SSF69304">
    <property type="entry name" value="Tricorn protease N-terminal domain"/>
    <property type="match status" value="1"/>
</dbReference>
<evidence type="ECO:0000256" key="4">
    <source>
        <dbReference type="ARBA" id="ARBA00022824"/>
    </source>
</evidence>
<accession>A0A498IZ37</accession>
<gene>
    <name evidence="8" type="ORF">DVH24_034495</name>
</gene>
<organism evidence="8 9">
    <name type="scientific">Malus domestica</name>
    <name type="common">Apple</name>
    <name type="synonym">Pyrus malus</name>
    <dbReference type="NCBI Taxonomy" id="3750"/>
    <lineage>
        <taxon>Eukaryota</taxon>
        <taxon>Viridiplantae</taxon>
        <taxon>Streptophyta</taxon>
        <taxon>Embryophyta</taxon>
        <taxon>Tracheophyta</taxon>
        <taxon>Spermatophyta</taxon>
        <taxon>Magnoliopsida</taxon>
        <taxon>eudicotyledons</taxon>
        <taxon>Gunneridae</taxon>
        <taxon>Pentapetalae</taxon>
        <taxon>rosids</taxon>
        <taxon>fabids</taxon>
        <taxon>Rosales</taxon>
        <taxon>Rosaceae</taxon>
        <taxon>Amygdaloideae</taxon>
        <taxon>Maleae</taxon>
        <taxon>Malus</taxon>
    </lineage>
</organism>
<dbReference type="PANTHER" id="PTHR12924:SF0">
    <property type="entry name" value="TRANSLOCON-ASSOCIATED PROTEIN SUBUNIT ALPHA"/>
    <property type="match status" value="1"/>
</dbReference>
<keyword evidence="2 7" id="KW-0812">Transmembrane</keyword>
<dbReference type="InterPro" id="IPR011042">
    <property type="entry name" value="6-blade_b-propeller_TolB-like"/>
</dbReference>
<evidence type="ECO:0000256" key="2">
    <source>
        <dbReference type="ARBA" id="ARBA00022692"/>
    </source>
</evidence>
<evidence type="ECO:0000313" key="9">
    <source>
        <dbReference type="Proteomes" id="UP000290289"/>
    </source>
</evidence>
<comment type="caution">
    <text evidence="8">The sequence shown here is derived from an EMBL/GenBank/DDBJ whole genome shotgun (WGS) entry which is preliminary data.</text>
</comment>
<evidence type="ECO:0000256" key="1">
    <source>
        <dbReference type="ARBA" id="ARBA00004115"/>
    </source>
</evidence>
<evidence type="ECO:0000313" key="8">
    <source>
        <dbReference type="EMBL" id="RXH87595.1"/>
    </source>
</evidence>
<dbReference type="Pfam" id="PF03896">
    <property type="entry name" value="TRAP_alpha"/>
    <property type="match status" value="1"/>
</dbReference>
<reference evidence="8 9" key="1">
    <citation type="submission" date="2018-10" db="EMBL/GenBank/DDBJ databases">
        <title>A high-quality apple genome assembly.</title>
        <authorList>
            <person name="Hu J."/>
        </authorList>
    </citation>
    <scope>NUCLEOTIDE SEQUENCE [LARGE SCALE GENOMIC DNA]</scope>
    <source>
        <strain evidence="9">cv. HFTH1</strain>
        <tissue evidence="8">Young leaf</tissue>
    </source>
</reference>
<dbReference type="EMBL" id="RDQH01000336">
    <property type="protein sequence ID" value="RXH87595.1"/>
    <property type="molecule type" value="Genomic_DNA"/>
</dbReference>
<keyword evidence="9" id="KW-1185">Reference proteome</keyword>